<dbReference type="PANTHER" id="PTHR23077:SF12">
    <property type="entry name" value="PEROXISOMAL ATPASE PEX1"/>
    <property type="match status" value="1"/>
</dbReference>
<feature type="domain" description="AAA+ ATPase" evidence="6">
    <location>
        <begin position="337"/>
        <end position="472"/>
    </location>
</feature>
<evidence type="ECO:0000256" key="3">
    <source>
        <dbReference type="ARBA" id="ARBA00022840"/>
    </source>
</evidence>
<accession>A0A0S4IKL1</accession>
<dbReference type="EMBL" id="CYKH01000241">
    <property type="protein sequence ID" value="CUF10402.1"/>
    <property type="molecule type" value="Genomic_DNA"/>
</dbReference>
<dbReference type="Gene3D" id="3.40.50.300">
    <property type="entry name" value="P-loop containing nucleotide triphosphate hydrolases"/>
    <property type="match status" value="2"/>
</dbReference>
<feature type="domain" description="AAA+ ATPase" evidence="6">
    <location>
        <begin position="44"/>
        <end position="209"/>
    </location>
</feature>
<dbReference type="GO" id="GO:0005524">
    <property type="term" value="F:ATP binding"/>
    <property type="evidence" value="ECO:0007669"/>
    <property type="project" value="UniProtKB-KW"/>
</dbReference>
<keyword evidence="2 4" id="KW-0547">Nucleotide-binding</keyword>
<dbReference type="AlphaFoldDB" id="A0A0S4IKL1"/>
<dbReference type="VEuPathDB" id="TriTrypDB:BSAL_00325"/>
<evidence type="ECO:0000256" key="5">
    <source>
        <dbReference type="SAM" id="MobiDB-lite"/>
    </source>
</evidence>
<evidence type="ECO:0000256" key="2">
    <source>
        <dbReference type="ARBA" id="ARBA00022741"/>
    </source>
</evidence>
<evidence type="ECO:0000256" key="1">
    <source>
        <dbReference type="ARBA" id="ARBA00006914"/>
    </source>
</evidence>
<evidence type="ECO:0000256" key="4">
    <source>
        <dbReference type="RuleBase" id="RU003651"/>
    </source>
</evidence>
<dbReference type="InterPro" id="IPR003959">
    <property type="entry name" value="ATPase_AAA_core"/>
</dbReference>
<dbReference type="PANTHER" id="PTHR23077">
    <property type="entry name" value="AAA-FAMILY ATPASE"/>
    <property type="match status" value="1"/>
</dbReference>
<dbReference type="InterPro" id="IPR003593">
    <property type="entry name" value="AAA+_ATPase"/>
</dbReference>
<dbReference type="GO" id="GO:0016887">
    <property type="term" value="F:ATP hydrolysis activity"/>
    <property type="evidence" value="ECO:0007669"/>
    <property type="project" value="InterPro"/>
</dbReference>
<dbReference type="GO" id="GO:0005778">
    <property type="term" value="C:peroxisomal membrane"/>
    <property type="evidence" value="ECO:0007669"/>
    <property type="project" value="TreeGrafter"/>
</dbReference>
<feature type="region of interest" description="Disordered" evidence="5">
    <location>
        <begin position="281"/>
        <end position="303"/>
    </location>
</feature>
<dbReference type="Pfam" id="PF00004">
    <property type="entry name" value="AAA"/>
    <property type="match status" value="2"/>
</dbReference>
<evidence type="ECO:0000313" key="7">
    <source>
        <dbReference type="EMBL" id="CUF10402.1"/>
    </source>
</evidence>
<dbReference type="SMART" id="SM00382">
    <property type="entry name" value="AAA"/>
    <property type="match status" value="2"/>
</dbReference>
<dbReference type="PROSITE" id="PS00674">
    <property type="entry name" value="AAA"/>
    <property type="match status" value="1"/>
</dbReference>
<dbReference type="InterPro" id="IPR050168">
    <property type="entry name" value="AAA_ATPase_domain"/>
</dbReference>
<dbReference type="GO" id="GO:0005829">
    <property type="term" value="C:cytosol"/>
    <property type="evidence" value="ECO:0007669"/>
    <property type="project" value="TreeGrafter"/>
</dbReference>
<gene>
    <name evidence="7" type="ORF">BSAL_00325</name>
</gene>
<keyword evidence="8" id="KW-1185">Reference proteome</keyword>
<dbReference type="Proteomes" id="UP000051952">
    <property type="component" value="Unassembled WGS sequence"/>
</dbReference>
<protein>
    <submittedName>
        <fullName evidence="7">Peroxisome biosynthesis-associated ATPase, putative</fullName>
    </submittedName>
</protein>
<keyword evidence="3 4" id="KW-0067">ATP-binding</keyword>
<organism evidence="7 8">
    <name type="scientific">Bodo saltans</name>
    <name type="common">Flagellated protozoan</name>
    <dbReference type="NCBI Taxonomy" id="75058"/>
    <lineage>
        <taxon>Eukaryota</taxon>
        <taxon>Discoba</taxon>
        <taxon>Euglenozoa</taxon>
        <taxon>Kinetoplastea</taxon>
        <taxon>Metakinetoplastina</taxon>
        <taxon>Eubodonida</taxon>
        <taxon>Bodonidae</taxon>
        <taxon>Bodo</taxon>
    </lineage>
</organism>
<dbReference type="SUPFAM" id="SSF52540">
    <property type="entry name" value="P-loop containing nucleoside triphosphate hydrolases"/>
    <property type="match status" value="2"/>
</dbReference>
<feature type="region of interest" description="Disordered" evidence="5">
    <location>
        <begin position="646"/>
        <end position="667"/>
    </location>
</feature>
<dbReference type="OrthoDB" id="2187at2759"/>
<name>A0A0S4IKL1_BODSA</name>
<feature type="compositionally biased region" description="Low complexity" evidence="5">
    <location>
        <begin position="288"/>
        <end position="303"/>
    </location>
</feature>
<evidence type="ECO:0000313" key="8">
    <source>
        <dbReference type="Proteomes" id="UP000051952"/>
    </source>
</evidence>
<proteinExistence type="inferred from homology"/>
<dbReference type="Gene3D" id="1.10.8.60">
    <property type="match status" value="1"/>
</dbReference>
<sequence>MHLALPLGDVSAVHGSVATELVGLIHARTLPRRHDDGDESSLPPSTNVLLCGPTGSGKSTIAMSAAVACPHLFVSYVACSDQKSFVPSLERAVAECMVNTPSILILDCFDQVAPAQGENGVQALTPATIALLENVLHVSRVGRIAQQFGVRPFGSNTDCGAFMCLGIASHRDTVHEALRTSRNFGLIVAVAPVQESSRFELLVQETKGHKALQSVLQNHSHRVQKVWAQRSSNYMPFDVKVFARRWQREFTASAPLSSPDDIVAHALRTLEDTASRFQSLAQQGTTMGGPASSSTSSDTPASWDDVGGLHEVKKTLHDTMILPSKMPKLFAKLPLKARSGVLLFGPSGCGKTFAIQTIAAAEKLNCIVVNGPEIFGKYIGQSEQKIREIFERAQAAAPSVVFFDEFDSVAPQRGNDNTGVTDRVVNQLLCYLDGVEVRKDVYVVAASSRPDLIDAALLRPGRLDKAVYCPMPNAEDRAAILMAHLRKVAHNISAEEVIALTSPLQGWSSADLAAVVSTATMRVQQQSIDLSKLRAGLNIQRAGDTDVSGSSASETQTDFTVLRAPSQTFPAKTNERLESVVDAAVMCGKKAQIAALTPGKPSAVPAGSVVLLSFEDLEKAVRDTRRSTSDVDIARQHYLFEKFMRSREPGGGAQSPLVIPGTRQTMA</sequence>
<dbReference type="FunFam" id="3.40.50.300:FF:000149">
    <property type="entry name" value="Nuclear valosin-containing protein-like"/>
    <property type="match status" value="1"/>
</dbReference>
<comment type="similarity">
    <text evidence="1 4">Belongs to the AAA ATPase family.</text>
</comment>
<dbReference type="InterPro" id="IPR027417">
    <property type="entry name" value="P-loop_NTPase"/>
</dbReference>
<dbReference type="OMA" id="ATACHEK"/>
<reference evidence="8" key="1">
    <citation type="submission" date="2015-09" db="EMBL/GenBank/DDBJ databases">
        <authorList>
            <consortium name="Pathogen Informatics"/>
        </authorList>
    </citation>
    <scope>NUCLEOTIDE SEQUENCE [LARGE SCALE GENOMIC DNA]</scope>
    <source>
        <strain evidence="8">Lake Konstanz</strain>
    </source>
</reference>
<dbReference type="InterPro" id="IPR003960">
    <property type="entry name" value="ATPase_AAA_CS"/>
</dbReference>
<dbReference type="GO" id="GO:0016558">
    <property type="term" value="P:protein import into peroxisome matrix"/>
    <property type="evidence" value="ECO:0007669"/>
    <property type="project" value="TreeGrafter"/>
</dbReference>
<evidence type="ECO:0000259" key="6">
    <source>
        <dbReference type="SMART" id="SM00382"/>
    </source>
</evidence>